<feature type="compositionally biased region" description="Pro residues" evidence="1">
    <location>
        <begin position="470"/>
        <end position="491"/>
    </location>
</feature>
<dbReference type="Pfam" id="PF24586">
    <property type="entry name" value="DUF7611"/>
    <property type="match status" value="1"/>
</dbReference>
<feature type="domain" description="DUF7611" evidence="2">
    <location>
        <begin position="709"/>
        <end position="863"/>
    </location>
</feature>
<evidence type="ECO:0000259" key="2">
    <source>
        <dbReference type="Pfam" id="PF24586"/>
    </source>
</evidence>
<reference evidence="6" key="1">
    <citation type="submission" date="2022-10" db="EMBL/GenBank/DDBJ databases">
        <title>Culturing micro-colonial fungi from biological soil crusts in the Mojave desert and describing Neophaeococcomyces mojavensis, and introducing the new genera and species Taxawa tesnikishii.</title>
        <authorList>
            <person name="Kurbessoian T."/>
            <person name="Stajich J.E."/>
        </authorList>
    </citation>
    <scope>NUCLEOTIDE SEQUENCE</scope>
    <source>
        <strain evidence="6">TK_1</strain>
    </source>
</reference>
<feature type="region of interest" description="Disordered" evidence="1">
    <location>
        <begin position="349"/>
        <end position="506"/>
    </location>
</feature>
<evidence type="ECO:0000259" key="5">
    <source>
        <dbReference type="Pfam" id="PF24589"/>
    </source>
</evidence>
<feature type="compositionally biased region" description="Low complexity" evidence="1">
    <location>
        <begin position="421"/>
        <end position="441"/>
    </location>
</feature>
<name>A0ABQ9NYK2_9PEZI</name>
<feature type="region of interest" description="Disordered" evidence="1">
    <location>
        <begin position="42"/>
        <end position="81"/>
    </location>
</feature>
<evidence type="ECO:0000259" key="4">
    <source>
        <dbReference type="Pfam" id="PF24588"/>
    </source>
</evidence>
<feature type="compositionally biased region" description="Pro residues" evidence="1">
    <location>
        <begin position="279"/>
        <end position="292"/>
    </location>
</feature>
<feature type="compositionally biased region" description="Basic and acidic residues" evidence="1">
    <location>
        <begin position="42"/>
        <end position="51"/>
    </location>
</feature>
<dbReference type="Proteomes" id="UP001172684">
    <property type="component" value="Unassembled WGS sequence"/>
</dbReference>
<proteinExistence type="predicted"/>
<dbReference type="InterPro" id="IPR056030">
    <property type="entry name" value="DUF7611"/>
</dbReference>
<feature type="compositionally biased region" description="Low complexity" evidence="1">
    <location>
        <begin position="351"/>
        <end position="375"/>
    </location>
</feature>
<dbReference type="Pfam" id="PF24588">
    <property type="entry name" value="DUF7613"/>
    <property type="match status" value="1"/>
</dbReference>
<feature type="domain" description="DUF7614" evidence="5">
    <location>
        <begin position="1167"/>
        <end position="1295"/>
    </location>
</feature>
<dbReference type="EMBL" id="JAPDRL010000020">
    <property type="protein sequence ID" value="KAJ9666379.1"/>
    <property type="molecule type" value="Genomic_DNA"/>
</dbReference>
<keyword evidence="7" id="KW-1185">Reference proteome</keyword>
<feature type="domain" description="DUF7613" evidence="4">
    <location>
        <begin position="1005"/>
        <end position="1161"/>
    </location>
</feature>
<protein>
    <submittedName>
        <fullName evidence="6">Uncharacterized protein</fullName>
    </submittedName>
</protein>
<dbReference type="Pfam" id="PF24587">
    <property type="entry name" value="DUF7612"/>
    <property type="match status" value="1"/>
</dbReference>
<feature type="compositionally biased region" description="Basic and acidic residues" evidence="1">
    <location>
        <begin position="243"/>
        <end position="267"/>
    </location>
</feature>
<sequence length="1310" mass="144438">MTDNATAFDRQQDGYKSISKHANKWRGKLFAKDEALAKEKEASKLKQKAETDQDVSDFLKPSTEKYKVPSPKPPRIDAAAASRWPGAADVLKLAGTQQIIPSAMGGKRGKRGHLVVTFARTAPEIIGVGGDESEEPAIEVSKRRSGVHRKPVDQHLQEGHGSAVGLGSQHPPLNGMPQAGFSEPQTTAARERRPAAFPRQPTAFPQPLRDSSPDDNGASPTALDNREPDFVPPPMKRAPTSFHSEDDGVSRPSIDTEDHRSPVDARPPELPQRPSVAPELPPRLPPQLPPRLPEMELAAGGSSIDFLGNNFLESDPTDPRSFPAKVLHQMRADEGNALHEAARTAAYVNLAESPRPSTSNSSSSFAMASPSSKPSTPNRPSLDAPSPHRKPLASAPSHNNQYLDPSYEPRPPSSSIAHTEPIPIRSRGPRSPLQPSSSPQDRSADRTPSSYTGPLQSKPSPLPQSLTAARPPPGAPQPPPHSSPLPPPSPQAPLASPGYFGYLPPSPFGEKPARLSSLAQEQGPSLHVATPSVSSSIVRNANDEAFDDFSERVTHMKGIFRLTAEIERPLFERTPMQWLRASIWWFLRGRAGMEVLIRNRPRGSDGRPVSSSREQLLTQPHVDLAKNWWIVTELLPMHPSTSNYASVPIASQASAARNNGDNALTAVFEARDIILANLKALLASMSRNQVMPPYQSLIQGQDQSIWVKYPSFAPDVQAVLSGNATKSLTVGPTTRNINPVVCMPLADTKTDFCYGRLFVQASLATEDQDSDRVSLPCVLSILRGRNDWALKVSICSQTTLVNVLVQGNNDAGPTWDDVQWKTKTRGMYVRLPRGFTLSVDFSEKDFRQLRGIEDYTRKVEASLLPLADEKVVHEVTLRDFQYSDSSNPQAFPAERIQRCRVRVFEKSEMLTEGTGQRRMHRGYRFHVVTSPKLKTLSYVTHELGRDQKPIGFELRSSPSSDGASAPAMILRFKEETRQCNAFLTFSDPNERDQLYAVLNGMNLTPDETVFAQVPLKSLSIEAADQAEGFNQSGHDALRTFTWQDLKVINHDADDASGDFARTVLSEQLRIVARHSAGSLTDRLNLSSGELQLRLPTSGSPELSILRAPQADLTMSIDHQRVEKSIPDTLAALLTTIVTAQTIRTYTFHHPRDLHAFQTAITGFDIKYDGVAVSYAIARRRMVVPIYKKWEASAVRVQIVKQDSITQLLAFMEGFAYADAMGFQLRPMDVFEKGERGGRWWVRLVDAKFALPNPKERRREDGFVCLDQVEYPGEHDDVTVGFESEAERDRFADALPAATQVVKAVTFKRKI</sequence>
<feature type="domain" description="DUF7612" evidence="3">
    <location>
        <begin position="867"/>
        <end position="1001"/>
    </location>
</feature>
<organism evidence="6 7">
    <name type="scientific">Coniosporium apollinis</name>
    <dbReference type="NCBI Taxonomy" id="61459"/>
    <lineage>
        <taxon>Eukaryota</taxon>
        <taxon>Fungi</taxon>
        <taxon>Dikarya</taxon>
        <taxon>Ascomycota</taxon>
        <taxon>Pezizomycotina</taxon>
        <taxon>Dothideomycetes</taxon>
        <taxon>Dothideomycetes incertae sedis</taxon>
        <taxon>Coniosporium</taxon>
    </lineage>
</organism>
<evidence type="ECO:0000259" key="3">
    <source>
        <dbReference type="Pfam" id="PF24587"/>
    </source>
</evidence>
<feature type="region of interest" description="Disordered" evidence="1">
    <location>
        <begin position="125"/>
        <end position="328"/>
    </location>
</feature>
<accession>A0ABQ9NYK2</accession>
<evidence type="ECO:0000256" key="1">
    <source>
        <dbReference type="SAM" id="MobiDB-lite"/>
    </source>
</evidence>
<dbReference type="Pfam" id="PF24589">
    <property type="entry name" value="DUF7614"/>
    <property type="match status" value="1"/>
</dbReference>
<dbReference type="InterPro" id="IPR056031">
    <property type="entry name" value="DUF7612"/>
</dbReference>
<dbReference type="InterPro" id="IPR056033">
    <property type="entry name" value="DUF7614"/>
</dbReference>
<evidence type="ECO:0000313" key="7">
    <source>
        <dbReference type="Proteomes" id="UP001172684"/>
    </source>
</evidence>
<dbReference type="InterPro" id="IPR056032">
    <property type="entry name" value="DUF7613"/>
</dbReference>
<feature type="compositionally biased region" description="Low complexity" evidence="1">
    <location>
        <begin position="454"/>
        <end position="466"/>
    </location>
</feature>
<evidence type="ECO:0000313" key="6">
    <source>
        <dbReference type="EMBL" id="KAJ9666379.1"/>
    </source>
</evidence>
<gene>
    <name evidence="6" type="ORF">H2201_003567</name>
</gene>
<comment type="caution">
    <text evidence="6">The sequence shown here is derived from an EMBL/GenBank/DDBJ whole genome shotgun (WGS) entry which is preliminary data.</text>
</comment>